<feature type="transmembrane region" description="Helical" evidence="8">
    <location>
        <begin position="28"/>
        <end position="47"/>
    </location>
</feature>
<dbReference type="RefSeq" id="WP_114278267.1">
    <property type="nucleotide sequence ID" value="NZ_QPJY01000001.1"/>
</dbReference>
<keyword evidence="6 8" id="KW-0472">Membrane</keyword>
<evidence type="ECO:0000313" key="10">
    <source>
        <dbReference type="EMBL" id="RCX33426.1"/>
    </source>
</evidence>
<comment type="function">
    <text evidence="8">Essential cell division protein. May link together the upstream cell division proteins, which are predominantly cytoplasmic, with the downstream cell division proteins, which are predominantly periplasmic.</text>
</comment>
<evidence type="ECO:0000256" key="6">
    <source>
        <dbReference type="ARBA" id="ARBA00023136"/>
    </source>
</evidence>
<dbReference type="GO" id="GO:0005886">
    <property type="term" value="C:plasma membrane"/>
    <property type="evidence" value="ECO:0007669"/>
    <property type="project" value="UniProtKB-SubCell"/>
</dbReference>
<name>A0A369CL70_9GAMM</name>
<keyword evidence="2 8" id="KW-1003">Cell membrane</keyword>
<sequence>MSGRGDTPPHVRGAPRAARGIGLTRAEAIGVTVLLALLLVSALGVAYSKHVSRRLFVELQGLQRVHDQLSEDWGRLLLEQSTWGTHGRVESEARERLGMVLPSPDAVVMVRP</sequence>
<gene>
    <name evidence="8" type="primary">ftsL</name>
    <name evidence="10" type="ORF">DFQ59_101729</name>
</gene>
<evidence type="ECO:0000256" key="3">
    <source>
        <dbReference type="ARBA" id="ARBA00022618"/>
    </source>
</evidence>
<dbReference type="PANTHER" id="PTHR37479">
    <property type="entry name" value="CELL DIVISION PROTEIN FTSL"/>
    <property type="match status" value="1"/>
</dbReference>
<comment type="subunit">
    <text evidence="8">Part of a complex composed of FtsB, FtsL and FtsQ.</text>
</comment>
<dbReference type="OrthoDB" id="5298556at2"/>
<keyword evidence="7 8" id="KW-0131">Cell cycle</keyword>
<evidence type="ECO:0000256" key="8">
    <source>
        <dbReference type="HAMAP-Rule" id="MF_00910"/>
    </source>
</evidence>
<keyword evidence="4 8" id="KW-0812">Transmembrane</keyword>
<comment type="caution">
    <text evidence="10">The sequence shown here is derived from an EMBL/GenBank/DDBJ whole genome shotgun (WGS) entry which is preliminary data.</text>
</comment>
<keyword evidence="11" id="KW-1185">Reference proteome</keyword>
<protein>
    <recommendedName>
        <fullName evidence="8 9">Cell division protein FtsL</fullName>
    </recommendedName>
</protein>
<evidence type="ECO:0000256" key="5">
    <source>
        <dbReference type="ARBA" id="ARBA00022989"/>
    </source>
</evidence>
<proteinExistence type="inferred from homology"/>
<comment type="subcellular location">
    <subcellularLocation>
        <location evidence="8">Cell inner membrane</location>
        <topology evidence="8">Single-pass type II membrane protein</topology>
    </subcellularLocation>
    <subcellularLocation>
        <location evidence="1">Cell membrane</location>
        <topology evidence="1">Single-pass type II membrane protein</topology>
    </subcellularLocation>
    <text evidence="8">Localizes to the division septum where it forms a ring structure.</text>
</comment>
<evidence type="ECO:0000256" key="7">
    <source>
        <dbReference type="ARBA" id="ARBA00023306"/>
    </source>
</evidence>
<dbReference type="NCBIfam" id="TIGR02209">
    <property type="entry name" value="ftsL_broad"/>
    <property type="match status" value="1"/>
</dbReference>
<dbReference type="Proteomes" id="UP000252707">
    <property type="component" value="Unassembled WGS sequence"/>
</dbReference>
<dbReference type="EMBL" id="QPJY01000001">
    <property type="protein sequence ID" value="RCX33426.1"/>
    <property type="molecule type" value="Genomic_DNA"/>
</dbReference>
<accession>A0A369CL70</accession>
<evidence type="ECO:0000256" key="1">
    <source>
        <dbReference type="ARBA" id="ARBA00004401"/>
    </source>
</evidence>
<reference evidence="10 11" key="1">
    <citation type="submission" date="2018-07" db="EMBL/GenBank/DDBJ databases">
        <title>Genomic Encyclopedia of Type Strains, Phase IV (KMG-IV): sequencing the most valuable type-strain genomes for metagenomic binning, comparative biology and taxonomic classification.</title>
        <authorList>
            <person name="Goeker M."/>
        </authorList>
    </citation>
    <scope>NUCLEOTIDE SEQUENCE [LARGE SCALE GENOMIC DNA]</scope>
    <source>
        <strain evidence="10 11">DSM 26407</strain>
    </source>
</reference>
<keyword evidence="5 8" id="KW-1133">Transmembrane helix</keyword>
<dbReference type="HAMAP" id="MF_00910">
    <property type="entry name" value="FtsL"/>
    <property type="match status" value="1"/>
</dbReference>
<evidence type="ECO:0000256" key="9">
    <source>
        <dbReference type="NCBIfam" id="TIGR02209"/>
    </source>
</evidence>
<dbReference type="Pfam" id="PF04999">
    <property type="entry name" value="FtsL"/>
    <property type="match status" value="1"/>
</dbReference>
<evidence type="ECO:0000256" key="2">
    <source>
        <dbReference type="ARBA" id="ARBA00022475"/>
    </source>
</evidence>
<keyword evidence="3 8" id="KW-0132">Cell division</keyword>
<dbReference type="GO" id="GO:0043093">
    <property type="term" value="P:FtsZ-dependent cytokinesis"/>
    <property type="evidence" value="ECO:0007669"/>
    <property type="project" value="UniProtKB-UniRule"/>
</dbReference>
<evidence type="ECO:0000256" key="4">
    <source>
        <dbReference type="ARBA" id="ARBA00022692"/>
    </source>
</evidence>
<dbReference type="GO" id="GO:0032153">
    <property type="term" value="C:cell division site"/>
    <property type="evidence" value="ECO:0007669"/>
    <property type="project" value="UniProtKB-UniRule"/>
</dbReference>
<dbReference type="PANTHER" id="PTHR37479:SF1">
    <property type="entry name" value="CELL DIVISION PROTEIN FTSL"/>
    <property type="match status" value="1"/>
</dbReference>
<evidence type="ECO:0000313" key="11">
    <source>
        <dbReference type="Proteomes" id="UP000252707"/>
    </source>
</evidence>
<comment type="similarity">
    <text evidence="8">Belongs to the FtsL family.</text>
</comment>
<organism evidence="10 11">
    <name type="scientific">Thioalbus denitrificans</name>
    <dbReference type="NCBI Taxonomy" id="547122"/>
    <lineage>
        <taxon>Bacteria</taxon>
        <taxon>Pseudomonadati</taxon>
        <taxon>Pseudomonadota</taxon>
        <taxon>Gammaproteobacteria</taxon>
        <taxon>Chromatiales</taxon>
        <taxon>Ectothiorhodospiraceae</taxon>
        <taxon>Thioalbus</taxon>
    </lineage>
</organism>
<dbReference type="InterPro" id="IPR011922">
    <property type="entry name" value="Cell_div_FtsL"/>
</dbReference>
<dbReference type="AlphaFoldDB" id="A0A369CL70"/>
<keyword evidence="8" id="KW-0997">Cell inner membrane</keyword>